<evidence type="ECO:0000313" key="1">
    <source>
        <dbReference type="EMBL" id="PWR71876.1"/>
    </source>
</evidence>
<gene>
    <name evidence="1" type="ORF">DLD82_12715</name>
</gene>
<reference evidence="1 2" key="1">
    <citation type="submission" date="2018-05" db="EMBL/GenBank/DDBJ databases">
        <title>Draft genome of Methanospirillum stamsii Pt1.</title>
        <authorList>
            <person name="Dueholm M.S."/>
            <person name="Nielsen P.H."/>
            <person name="Bakmann L.F."/>
            <person name="Otzen D.E."/>
        </authorList>
    </citation>
    <scope>NUCLEOTIDE SEQUENCE [LARGE SCALE GENOMIC DNA]</scope>
    <source>
        <strain evidence="1 2">Pt1</strain>
    </source>
</reference>
<dbReference type="EMBL" id="QGMZ01000028">
    <property type="protein sequence ID" value="PWR71876.1"/>
    <property type="molecule type" value="Genomic_DNA"/>
</dbReference>
<comment type="caution">
    <text evidence="1">The sequence shown here is derived from an EMBL/GenBank/DDBJ whole genome shotgun (WGS) entry which is preliminary data.</text>
</comment>
<dbReference type="AlphaFoldDB" id="A0A2V2N2D5"/>
<dbReference type="InterPro" id="IPR038765">
    <property type="entry name" value="Papain-like_cys_pep_sf"/>
</dbReference>
<accession>A0A2V2N2D5</accession>
<dbReference type="InterPro" id="IPR025660">
    <property type="entry name" value="Pept_his_AS"/>
</dbReference>
<dbReference type="Proteomes" id="UP000245934">
    <property type="component" value="Unassembled WGS sequence"/>
</dbReference>
<proteinExistence type="predicted"/>
<organism evidence="1 2">
    <name type="scientific">Methanospirillum stamsii</name>
    <dbReference type="NCBI Taxonomy" id="1277351"/>
    <lineage>
        <taxon>Archaea</taxon>
        <taxon>Methanobacteriati</taxon>
        <taxon>Methanobacteriota</taxon>
        <taxon>Stenosarchaea group</taxon>
        <taxon>Methanomicrobia</taxon>
        <taxon>Methanomicrobiales</taxon>
        <taxon>Methanospirillaceae</taxon>
        <taxon>Methanospirillum</taxon>
    </lineage>
</organism>
<evidence type="ECO:0008006" key="3">
    <source>
        <dbReference type="Google" id="ProtNLM"/>
    </source>
</evidence>
<sequence>MHIIMISPLEMVQHLKYQNFYFFFSDWTNPHIIMVRSMLEKIGELQKITRLSLVITIVFLFVTFCVSGETLGKVPSSMIVMRNQTGTVQEVNTPFAQFSFPPGVTSITPSIPDVSVRKLEDQKNIDFDKSRAVALPKDRIILTPPKKVDYTPYLSFIRTQDGNGGCLGFTLMHLMDILKEMEHPYTPDKSFAYMHLRQEQLRDKEGVPDTKMSEELITKYGVASEVVYPSDYSGCTKNSEGIYVTDNMPPLSDTAKNEATYYKIKSQEFTSPVDVDTLKTLLNEYGPVGGQGGSDVWVNHSMLIVGYDDATENFKVLNSWGDYWKYGGGIGDGFFFWPYSRVSEISMLKSLVNEPSDRSGGDYAYTARIGVNAPYSRNSLVISIGVEGETPLTIWNAPNKIGPWPDYNSDLTLDVYLPSYAKSHWPPGDEWYVKVSNTGAVNAVVDEIVFAKLNKDLLCKTVGRFTTDTYKPSPGTLPVTIPPKSEKMIYLSDPGDSQKPELDYGEISVERSLNLLSGTVTGLDSLSNTAKAAEVVQINENNLKNYVVDTDLKIPDTGEDVDDTGKVLAKRDIIEPGDYTITDQSNKNLIRSVTIYRLVPEVCVNMPDKWDVIGTAVIEGDNTFSFTIPQQYILDTLAVAYSDSGTVVVSSEPIPSPSKTALTKEPLTEKAIDFSVDPIAERNKVLPLRVNPI</sequence>
<dbReference type="Gene3D" id="3.90.70.10">
    <property type="entry name" value="Cysteine proteinases"/>
    <property type="match status" value="1"/>
</dbReference>
<protein>
    <recommendedName>
        <fullName evidence="3">Peptidase C1A papain C-terminal domain-containing protein</fullName>
    </recommendedName>
</protein>
<keyword evidence="2" id="KW-1185">Reference proteome</keyword>
<evidence type="ECO:0000313" key="2">
    <source>
        <dbReference type="Proteomes" id="UP000245934"/>
    </source>
</evidence>
<dbReference type="PROSITE" id="PS00639">
    <property type="entry name" value="THIOL_PROTEASE_HIS"/>
    <property type="match status" value="1"/>
</dbReference>
<name>A0A2V2N2D5_9EURY</name>
<dbReference type="SUPFAM" id="SSF54001">
    <property type="entry name" value="Cysteine proteinases"/>
    <property type="match status" value="1"/>
</dbReference>